<sequence>MSLMEKSRIPNPQFVQFMISNGLSCAGPDVSRIPNHAQKERLRKLFDR</sequence>
<proteinExistence type="predicted"/>
<accession>A0A5D3AWF5</accession>
<evidence type="ECO:0000313" key="2">
    <source>
        <dbReference type="Proteomes" id="UP000322245"/>
    </source>
</evidence>
<keyword evidence="2" id="KW-1185">Reference proteome</keyword>
<dbReference type="EMBL" id="NIDF01000034">
    <property type="protein sequence ID" value="TYJ55745.1"/>
    <property type="molecule type" value="Genomic_DNA"/>
</dbReference>
<reference evidence="1 2" key="1">
    <citation type="submission" date="2017-05" db="EMBL/GenBank/DDBJ databases">
        <title>The Genome Sequence of Tsuchiyaea wingfieldii DSM 27421.</title>
        <authorList>
            <person name="Cuomo C."/>
            <person name="Passer A."/>
            <person name="Billmyre B."/>
            <person name="Heitman J."/>
        </authorList>
    </citation>
    <scope>NUCLEOTIDE SEQUENCE [LARGE SCALE GENOMIC DNA]</scope>
    <source>
        <strain evidence="1 2">DSM 27421</strain>
    </source>
</reference>
<dbReference type="Proteomes" id="UP000322245">
    <property type="component" value="Unassembled WGS sequence"/>
</dbReference>
<gene>
    <name evidence="1" type="ORF">B9479_003521</name>
</gene>
<name>A0A5D3AWF5_9TREE</name>
<dbReference type="AlphaFoldDB" id="A0A5D3AWF5"/>
<protein>
    <submittedName>
        <fullName evidence="1">Uncharacterized protein</fullName>
    </submittedName>
</protein>
<evidence type="ECO:0000313" key="1">
    <source>
        <dbReference type="EMBL" id="TYJ55745.1"/>
    </source>
</evidence>
<comment type="caution">
    <text evidence="1">The sequence shown here is derived from an EMBL/GenBank/DDBJ whole genome shotgun (WGS) entry which is preliminary data.</text>
</comment>
<organism evidence="1 2">
    <name type="scientific">Cryptococcus floricola</name>
    <dbReference type="NCBI Taxonomy" id="2591691"/>
    <lineage>
        <taxon>Eukaryota</taxon>
        <taxon>Fungi</taxon>
        <taxon>Dikarya</taxon>
        <taxon>Basidiomycota</taxon>
        <taxon>Agaricomycotina</taxon>
        <taxon>Tremellomycetes</taxon>
        <taxon>Tremellales</taxon>
        <taxon>Cryptococcaceae</taxon>
        <taxon>Cryptococcus</taxon>
    </lineage>
</organism>